<evidence type="ECO:0000313" key="12">
    <source>
        <dbReference type="Proteomes" id="UP001605036"/>
    </source>
</evidence>
<feature type="region of interest" description="Disordered" evidence="9">
    <location>
        <begin position="84"/>
        <end position="171"/>
    </location>
</feature>
<gene>
    <name evidence="11" type="ORF">R1flu_012201</name>
</gene>
<dbReference type="PANTHER" id="PTHR33345">
    <property type="entry name" value="ADAPTER PROTEIN, PUTATIVE-RELATED"/>
    <property type="match status" value="1"/>
</dbReference>
<reference evidence="11 12" key="1">
    <citation type="submission" date="2024-09" db="EMBL/GenBank/DDBJ databases">
        <title>Chromosome-scale assembly of Riccia fluitans.</title>
        <authorList>
            <person name="Paukszto L."/>
            <person name="Sawicki J."/>
            <person name="Karawczyk K."/>
            <person name="Piernik-Szablinska J."/>
            <person name="Szczecinska M."/>
            <person name="Mazdziarz M."/>
        </authorList>
    </citation>
    <scope>NUCLEOTIDE SEQUENCE [LARGE SCALE GENOMIC DNA]</scope>
    <source>
        <strain evidence="11">Rf_01</strain>
        <tissue evidence="11">Aerial parts of the thallus</tissue>
    </source>
</reference>
<evidence type="ECO:0000256" key="8">
    <source>
        <dbReference type="ARBA" id="ARBA00023242"/>
    </source>
</evidence>
<accession>A0ABD1ZCE3</accession>
<comment type="caution">
    <text evidence="11">The sequence shown here is derived from an EMBL/GenBank/DDBJ whole genome shotgun (WGS) entry which is preliminary data.</text>
</comment>
<dbReference type="Proteomes" id="UP001605036">
    <property type="component" value="Unassembled WGS sequence"/>
</dbReference>
<dbReference type="PROSITE" id="PS50982">
    <property type="entry name" value="MBD"/>
    <property type="match status" value="1"/>
</dbReference>
<dbReference type="Gene3D" id="3.30.890.10">
    <property type="entry name" value="Methyl-cpg-binding Protein 2, Chain A"/>
    <property type="match status" value="1"/>
</dbReference>
<dbReference type="Pfam" id="PF01429">
    <property type="entry name" value="MBD"/>
    <property type="match status" value="1"/>
</dbReference>
<comment type="subcellular location">
    <subcellularLocation>
        <location evidence="1">Nucleus</location>
    </subcellularLocation>
</comment>
<keyword evidence="4" id="KW-0862">Zinc</keyword>
<evidence type="ECO:0000256" key="1">
    <source>
        <dbReference type="ARBA" id="ARBA00004123"/>
    </source>
</evidence>
<keyword evidence="3" id="KW-0863">Zinc-finger</keyword>
<dbReference type="PANTHER" id="PTHR33345:SF6">
    <property type="entry name" value="OS03G0747200 PROTEIN"/>
    <property type="match status" value="1"/>
</dbReference>
<dbReference type="AlphaFoldDB" id="A0ABD1ZCE3"/>
<keyword evidence="2" id="KW-0479">Metal-binding</keyword>
<evidence type="ECO:0000313" key="11">
    <source>
        <dbReference type="EMBL" id="KAL2644614.1"/>
    </source>
</evidence>
<dbReference type="InterPro" id="IPR016177">
    <property type="entry name" value="DNA-bd_dom_sf"/>
</dbReference>
<feature type="domain" description="MBD" evidence="10">
    <location>
        <begin position="8"/>
        <end position="72"/>
    </location>
</feature>
<proteinExistence type="predicted"/>
<keyword evidence="5" id="KW-0805">Transcription regulation</keyword>
<evidence type="ECO:0000256" key="2">
    <source>
        <dbReference type="ARBA" id="ARBA00022723"/>
    </source>
</evidence>
<sequence length="804" mass="90019">MVKAHPLAGKSGEGPPLAPELWKWRAGNRINDMYFTAPTGERFRSRSELNNYLATIPNPPPADSFQWRVTEEFLAEHQVAFWDSKTPSKQGGDGSLEKQAEGTSKKKEAGSSKKKEAVAKNKTEKRKEVPKSTPDVGRKKVKLDPSSPLPKPSVRKQIDLLPTPEPVSKKDDLGVADLFTTPPAKPRPKLKATKKDKLDKSWEDHEFFTRVLASKASWKWLYDTEAAAKFLAEAEKLKEKSDLEINDLRNMLLQRGSDMNNISKYSNQVLRIFVQILRNVEPPSSMGKVELSDLVVNWKCKRKNFWCLLETSRLAPPPQAGTVSAKEDVPRRVSIPASQDRRNSGSFGGKSAQDASGRAFHESDPANEELELEFTLRDIQETVKDIEETQLTTENPNPPVDVNMEACTSSDGTARRTGPSESMYKVQYQNEVSESVLVLDRITGNNLKNQRQDKAVKPPRSIDDGKSSGGGVSKVVDVTQMQQTFPFPPNYHFPRESSVCWCKVCSRDQAFCRGCMCCLCPGSVKPEDEWRAVRCSFCKHLCHVTCALENNLAGAVQHLNLDGELACPSCSGRVDLWPFFVQSFDLLRRADKKSTSQDLEAHAGLVLQLLDGTQNKKYAFFRNLVTDLHDITSKLAIQDLVRQLLLGITEELNGPLCPDSDGMRVAEEALEDARKKRLEIVPLFDSLQKEYKRVTEQAGRIRAAQVSDRVTGSADEQPRTVDDDAASTALEEQINSQTKKAEQEFQKLMQFKSSTVHPDTPTLAGIDCSMNTWMDAVRDQRRTVEAAETELHCLRASRKRRNGI</sequence>
<keyword evidence="12" id="KW-1185">Reference proteome</keyword>
<dbReference type="InterPro" id="IPR032881">
    <property type="entry name" value="Oberon-like_PHD"/>
</dbReference>
<evidence type="ECO:0000256" key="4">
    <source>
        <dbReference type="ARBA" id="ARBA00022833"/>
    </source>
</evidence>
<dbReference type="GO" id="GO:0005634">
    <property type="term" value="C:nucleus"/>
    <property type="evidence" value="ECO:0007669"/>
    <property type="project" value="UniProtKB-SubCell"/>
</dbReference>
<keyword evidence="7" id="KW-0804">Transcription</keyword>
<dbReference type="EMBL" id="JBHFFA010000002">
    <property type="protein sequence ID" value="KAL2644614.1"/>
    <property type="molecule type" value="Genomic_DNA"/>
</dbReference>
<dbReference type="GO" id="GO:0008270">
    <property type="term" value="F:zinc ion binding"/>
    <property type="evidence" value="ECO:0007669"/>
    <property type="project" value="UniProtKB-KW"/>
</dbReference>
<evidence type="ECO:0000256" key="9">
    <source>
        <dbReference type="SAM" id="MobiDB-lite"/>
    </source>
</evidence>
<evidence type="ECO:0000256" key="7">
    <source>
        <dbReference type="ARBA" id="ARBA00023163"/>
    </source>
</evidence>
<evidence type="ECO:0000259" key="10">
    <source>
        <dbReference type="PROSITE" id="PS50982"/>
    </source>
</evidence>
<dbReference type="InterPro" id="IPR001739">
    <property type="entry name" value="Methyl_CpG_DNA-bd"/>
</dbReference>
<feature type="region of interest" description="Disordered" evidence="9">
    <location>
        <begin position="317"/>
        <end position="368"/>
    </location>
</feature>
<feature type="compositionally biased region" description="Basic and acidic residues" evidence="9">
    <location>
        <begin position="95"/>
        <end position="130"/>
    </location>
</feature>
<evidence type="ECO:0000256" key="3">
    <source>
        <dbReference type="ARBA" id="ARBA00022771"/>
    </source>
</evidence>
<protein>
    <recommendedName>
        <fullName evidence="10">MBD domain-containing protein</fullName>
    </recommendedName>
</protein>
<dbReference type="SUPFAM" id="SSF54171">
    <property type="entry name" value="DNA-binding domain"/>
    <property type="match status" value="1"/>
</dbReference>
<evidence type="ECO:0000256" key="6">
    <source>
        <dbReference type="ARBA" id="ARBA00023125"/>
    </source>
</evidence>
<keyword evidence="8" id="KW-0539">Nucleus</keyword>
<keyword evidence="6" id="KW-0238">DNA-binding</keyword>
<feature type="compositionally biased region" description="Basic and acidic residues" evidence="9">
    <location>
        <begin position="450"/>
        <end position="466"/>
    </location>
</feature>
<name>A0ABD1ZCE3_9MARC</name>
<dbReference type="Pfam" id="PF07227">
    <property type="entry name" value="PHD_Oberon"/>
    <property type="match status" value="1"/>
</dbReference>
<dbReference type="GO" id="GO:0003677">
    <property type="term" value="F:DNA binding"/>
    <property type="evidence" value="ECO:0007669"/>
    <property type="project" value="UniProtKB-KW"/>
</dbReference>
<organism evidence="11 12">
    <name type="scientific">Riccia fluitans</name>
    <dbReference type="NCBI Taxonomy" id="41844"/>
    <lineage>
        <taxon>Eukaryota</taxon>
        <taxon>Viridiplantae</taxon>
        <taxon>Streptophyta</taxon>
        <taxon>Embryophyta</taxon>
        <taxon>Marchantiophyta</taxon>
        <taxon>Marchantiopsida</taxon>
        <taxon>Marchantiidae</taxon>
        <taxon>Marchantiales</taxon>
        <taxon>Ricciaceae</taxon>
        <taxon>Riccia</taxon>
    </lineage>
</organism>
<feature type="region of interest" description="Disordered" evidence="9">
    <location>
        <begin position="449"/>
        <end position="471"/>
    </location>
</feature>
<evidence type="ECO:0000256" key="5">
    <source>
        <dbReference type="ARBA" id="ARBA00023015"/>
    </source>
</evidence>